<dbReference type="PANTHER" id="PTHR43622:SF7">
    <property type="entry name" value="3-DEHYDROQUINATE SYNTHASE, CHLOROPLASTIC"/>
    <property type="match status" value="1"/>
</dbReference>
<dbReference type="PANTHER" id="PTHR43622">
    <property type="entry name" value="3-DEHYDROQUINATE SYNTHASE"/>
    <property type="match status" value="1"/>
</dbReference>
<evidence type="ECO:0000313" key="9">
    <source>
        <dbReference type="Proteomes" id="UP000320672"/>
    </source>
</evidence>
<name>A0A517MLK0_9BACT</name>
<dbReference type="GO" id="GO:0009073">
    <property type="term" value="P:aromatic amino acid family biosynthetic process"/>
    <property type="evidence" value="ECO:0007669"/>
    <property type="project" value="UniProtKB-KW"/>
</dbReference>
<dbReference type="GO" id="GO:0008652">
    <property type="term" value="P:amino acid biosynthetic process"/>
    <property type="evidence" value="ECO:0007669"/>
    <property type="project" value="UniProtKB-KW"/>
</dbReference>
<dbReference type="NCBIfam" id="NF004852">
    <property type="entry name" value="PRK06203.1"/>
    <property type="match status" value="1"/>
</dbReference>
<dbReference type="Proteomes" id="UP000320672">
    <property type="component" value="Chromosome"/>
</dbReference>
<keyword evidence="5 8" id="KW-0456">Lyase</keyword>
<accession>A0A517MLK0</accession>
<dbReference type="KEGG" id="rml:FF011L_45650"/>
<dbReference type="SUPFAM" id="SSF56796">
    <property type="entry name" value="Dehydroquinate synthase-like"/>
    <property type="match status" value="1"/>
</dbReference>
<dbReference type="RefSeq" id="WP_145354003.1">
    <property type="nucleotide sequence ID" value="NZ_CP036262.1"/>
</dbReference>
<dbReference type="AlphaFoldDB" id="A0A517MLK0"/>
<dbReference type="EC" id="4.2.3.4" evidence="8"/>
<reference evidence="8 9" key="1">
    <citation type="submission" date="2019-02" db="EMBL/GenBank/DDBJ databases">
        <title>Deep-cultivation of Planctomycetes and their phenomic and genomic characterization uncovers novel biology.</title>
        <authorList>
            <person name="Wiegand S."/>
            <person name="Jogler M."/>
            <person name="Boedeker C."/>
            <person name="Pinto D."/>
            <person name="Vollmers J."/>
            <person name="Rivas-Marin E."/>
            <person name="Kohn T."/>
            <person name="Peeters S.H."/>
            <person name="Heuer A."/>
            <person name="Rast P."/>
            <person name="Oberbeckmann S."/>
            <person name="Bunk B."/>
            <person name="Jeske O."/>
            <person name="Meyerdierks A."/>
            <person name="Storesund J.E."/>
            <person name="Kallscheuer N."/>
            <person name="Luecker S."/>
            <person name="Lage O.M."/>
            <person name="Pohl T."/>
            <person name="Merkel B.J."/>
            <person name="Hornburger P."/>
            <person name="Mueller R.-W."/>
            <person name="Bruemmer F."/>
            <person name="Labrenz M."/>
            <person name="Spormann A.M."/>
            <person name="Op den Camp H."/>
            <person name="Overmann J."/>
            <person name="Amann R."/>
            <person name="Jetten M.S.M."/>
            <person name="Mascher T."/>
            <person name="Medema M.H."/>
            <person name="Devos D.P."/>
            <person name="Kaster A.-K."/>
            <person name="Ovreas L."/>
            <person name="Rohde M."/>
            <person name="Galperin M.Y."/>
            <person name="Jogler C."/>
        </authorList>
    </citation>
    <scope>NUCLEOTIDE SEQUENCE [LARGE SCALE GENOMIC DNA]</scope>
    <source>
        <strain evidence="8 9">FF011L</strain>
    </source>
</reference>
<evidence type="ECO:0000256" key="4">
    <source>
        <dbReference type="ARBA" id="ARBA00023141"/>
    </source>
</evidence>
<dbReference type="InterPro" id="IPR056179">
    <property type="entry name" value="DHQS_C"/>
</dbReference>
<dbReference type="OrthoDB" id="9806583at2"/>
<dbReference type="GO" id="GO:0003856">
    <property type="term" value="F:3-dehydroquinate synthase activity"/>
    <property type="evidence" value="ECO:0007669"/>
    <property type="project" value="UniProtKB-EC"/>
</dbReference>
<proteinExistence type="predicted"/>
<dbReference type="Gene3D" id="3.40.50.1970">
    <property type="match status" value="1"/>
</dbReference>
<evidence type="ECO:0000259" key="7">
    <source>
        <dbReference type="Pfam" id="PF24621"/>
    </source>
</evidence>
<dbReference type="Gene3D" id="1.20.1090.10">
    <property type="entry name" value="Dehydroquinate synthase-like - alpha domain"/>
    <property type="match status" value="1"/>
</dbReference>
<evidence type="ECO:0000313" key="8">
    <source>
        <dbReference type="EMBL" id="QDS95764.1"/>
    </source>
</evidence>
<evidence type="ECO:0000256" key="2">
    <source>
        <dbReference type="ARBA" id="ARBA00022605"/>
    </source>
</evidence>
<evidence type="ECO:0000256" key="3">
    <source>
        <dbReference type="ARBA" id="ARBA00023027"/>
    </source>
</evidence>
<dbReference type="InterPro" id="IPR050071">
    <property type="entry name" value="Dehydroquinate_synthase"/>
</dbReference>
<feature type="domain" description="3-dehydroquinate synthase C-terminal" evidence="7">
    <location>
        <begin position="200"/>
        <end position="326"/>
    </location>
</feature>
<dbReference type="Pfam" id="PF24621">
    <property type="entry name" value="DHQS_C"/>
    <property type="match status" value="1"/>
</dbReference>
<evidence type="ECO:0000256" key="1">
    <source>
        <dbReference type="ARBA" id="ARBA00001911"/>
    </source>
</evidence>
<organism evidence="8 9">
    <name type="scientific">Roseimaritima multifibrata</name>
    <dbReference type="NCBI Taxonomy" id="1930274"/>
    <lineage>
        <taxon>Bacteria</taxon>
        <taxon>Pseudomonadati</taxon>
        <taxon>Planctomycetota</taxon>
        <taxon>Planctomycetia</taxon>
        <taxon>Pirellulales</taxon>
        <taxon>Pirellulaceae</taxon>
        <taxon>Roseimaritima</taxon>
    </lineage>
</organism>
<keyword evidence="9" id="KW-1185">Reference proteome</keyword>
<gene>
    <name evidence="8" type="primary">aroB_2</name>
    <name evidence="8" type="ORF">FF011L_45650</name>
</gene>
<keyword evidence="3" id="KW-0520">NAD</keyword>
<dbReference type="EMBL" id="CP036262">
    <property type="protein sequence ID" value="QDS95764.1"/>
    <property type="molecule type" value="Genomic_DNA"/>
</dbReference>
<feature type="domain" description="3-dehydroquinate synthase N-terminal" evidence="6">
    <location>
        <begin position="87"/>
        <end position="198"/>
    </location>
</feature>
<keyword evidence="4" id="KW-0057">Aromatic amino acid biosynthesis</keyword>
<evidence type="ECO:0000259" key="6">
    <source>
        <dbReference type="Pfam" id="PF01761"/>
    </source>
</evidence>
<evidence type="ECO:0000256" key="5">
    <source>
        <dbReference type="ARBA" id="ARBA00023239"/>
    </source>
</evidence>
<keyword evidence="2" id="KW-0028">Amino-acid biosynthesis</keyword>
<dbReference type="Pfam" id="PF01761">
    <property type="entry name" value="DHQ_synthase"/>
    <property type="match status" value="1"/>
</dbReference>
<comment type="cofactor">
    <cofactor evidence="1">
        <name>NAD(+)</name>
        <dbReference type="ChEBI" id="CHEBI:57540"/>
    </cofactor>
</comment>
<dbReference type="InterPro" id="IPR030960">
    <property type="entry name" value="DHQS/DOIS_N"/>
</dbReference>
<protein>
    <submittedName>
        <fullName evidence="8">3-dehydroquinate synthase</fullName>
        <ecNumber evidence="8">4.2.3.4</ecNumber>
    </submittedName>
</protein>
<sequence length="383" mass="41941">MPSDFSSIDISFAIPQVHRFRMTDDVFGSDAKVLLDLLQPSGTEPAKVQVWIDSHLVQAATGLCERIDEVLNSRPDSIQLTSPIETIVGGESCKNDPKLIDHLLSRFNEDDLDRRSYVIVIGGGAVLDAVGFAASIAHRGIRLVRLPTTTLAQADSGVGVKTAVNWFHKKNWKGTFAVPWGVINDRQLLNHLPDAAFRCGFSEAVKVALLKSPTGFQNLCNNASKIAAREPQAVTSAIAASVQMHLEHITRGGDPFEMLEARPLDFGHWSAHRMEPLSDYDIAHGDAVAIGVAIDTVYSSLVHGFPEAAAKQVLDCLLNLKLPITDPILADPENLRIGLEEFRQHLGGRLTVTMLEGIGQPIDVHDILWPEMLKAIETVRDYQ</sequence>